<dbReference type="Pfam" id="PF14302">
    <property type="entry name" value="DUF4377"/>
    <property type="match status" value="1"/>
</dbReference>
<dbReference type="EMBL" id="OCNH01000002">
    <property type="protein sequence ID" value="SOD90383.1"/>
    <property type="molecule type" value="Genomic_DNA"/>
</dbReference>
<reference evidence="3" key="1">
    <citation type="submission" date="2017-09" db="EMBL/GenBank/DDBJ databases">
        <authorList>
            <person name="Varghese N."/>
            <person name="Submissions S."/>
        </authorList>
    </citation>
    <scope>NUCLEOTIDE SEQUENCE [LARGE SCALE GENOMIC DNA]</scope>
    <source>
        <strain evidence="3">DSM 29961</strain>
    </source>
</reference>
<name>A0A286G4G0_9BACT</name>
<dbReference type="Proteomes" id="UP000219452">
    <property type="component" value="Unassembled WGS sequence"/>
</dbReference>
<evidence type="ECO:0000313" key="3">
    <source>
        <dbReference type="Proteomes" id="UP000219452"/>
    </source>
</evidence>
<protein>
    <recommendedName>
        <fullName evidence="1">DUF4377 domain-containing protein</fullName>
    </recommendedName>
</protein>
<gene>
    <name evidence="2" type="ORF">SAMN06269250_3397</name>
</gene>
<evidence type="ECO:0000259" key="1">
    <source>
        <dbReference type="Pfam" id="PF14302"/>
    </source>
</evidence>
<proteinExistence type="predicted"/>
<keyword evidence="3" id="KW-1185">Reference proteome</keyword>
<evidence type="ECO:0000313" key="2">
    <source>
        <dbReference type="EMBL" id="SOD90383.1"/>
    </source>
</evidence>
<accession>A0A286G4G0</accession>
<dbReference type="InterPro" id="IPR025485">
    <property type="entry name" value="DUF4377"/>
</dbReference>
<organism evidence="2 3">
    <name type="scientific">Spirosoma fluviale</name>
    <dbReference type="NCBI Taxonomy" id="1597977"/>
    <lineage>
        <taxon>Bacteria</taxon>
        <taxon>Pseudomonadati</taxon>
        <taxon>Bacteroidota</taxon>
        <taxon>Cytophagia</taxon>
        <taxon>Cytophagales</taxon>
        <taxon>Cytophagaceae</taxon>
        <taxon>Spirosoma</taxon>
    </lineage>
</organism>
<dbReference type="RefSeq" id="WP_097126934.1">
    <property type="nucleotide sequence ID" value="NZ_OCNH01000002.1"/>
</dbReference>
<feature type="domain" description="DUF4377" evidence="1">
    <location>
        <begin position="33"/>
        <end position="106"/>
    </location>
</feature>
<dbReference type="OrthoDB" id="880459at2"/>
<dbReference type="AlphaFoldDB" id="A0A286G4G0"/>
<sequence>MNYSIRLLSVCLLLLFSACDKNDLKPETITMRVADHYKDCTGVGPQKCLWVKMEENPTWTLHYSGIEGFAYEEGFEYTLTVKRERVENPPMDGSSIRYRLVKVVEKTKR</sequence>
<dbReference type="PROSITE" id="PS51257">
    <property type="entry name" value="PROKAR_LIPOPROTEIN"/>
    <property type="match status" value="1"/>
</dbReference>